<dbReference type="InterPro" id="IPR003741">
    <property type="entry name" value="LUD_dom"/>
</dbReference>
<evidence type="ECO:0000313" key="3">
    <source>
        <dbReference type="EMBL" id="MXR51732.1"/>
    </source>
</evidence>
<dbReference type="EMBL" id="WUUT01000003">
    <property type="protein sequence ID" value="MXR51732.1"/>
    <property type="molecule type" value="Genomic_DNA"/>
</dbReference>
<dbReference type="Proteomes" id="UP000466535">
    <property type="component" value="Unassembled WGS sequence"/>
</dbReference>
<dbReference type="RefSeq" id="WP_159763869.1">
    <property type="nucleotide sequence ID" value="NZ_WUUT01000003.1"/>
</dbReference>
<reference evidence="3 4" key="1">
    <citation type="submission" date="2019-12" db="EMBL/GenBank/DDBJ databases">
        <title>Isolation and characterization of three novel carbon monoxide-oxidizing members of Halobacteria from salione crusts and soils.</title>
        <authorList>
            <person name="Myers M.R."/>
            <person name="King G.M."/>
        </authorList>
    </citation>
    <scope>NUCLEOTIDE SEQUENCE [LARGE SCALE GENOMIC DNA]</scope>
    <source>
        <strain evidence="3 4">WSH3</strain>
    </source>
</reference>
<dbReference type="Gene3D" id="3.40.50.10420">
    <property type="entry name" value="NagB/RpiA/CoA transferase-like"/>
    <property type="match status" value="1"/>
</dbReference>
<accession>A0A6B0T8R7</accession>
<keyword evidence="4" id="KW-1185">Reference proteome</keyword>
<gene>
    <name evidence="3" type="ORF">GRX03_08965</name>
</gene>
<proteinExistence type="predicted"/>
<evidence type="ECO:0000256" key="1">
    <source>
        <dbReference type="SAM" id="MobiDB-lite"/>
    </source>
</evidence>
<comment type="caution">
    <text evidence="3">The sequence shown here is derived from an EMBL/GenBank/DDBJ whole genome shotgun (WGS) entry which is preliminary data.</text>
</comment>
<dbReference type="PANTHER" id="PTHR43682:SF1">
    <property type="entry name" value="LACTATE UTILIZATION PROTEIN C"/>
    <property type="match status" value="1"/>
</dbReference>
<dbReference type="PANTHER" id="PTHR43682">
    <property type="entry name" value="LACTATE UTILIZATION PROTEIN C"/>
    <property type="match status" value="1"/>
</dbReference>
<feature type="region of interest" description="Disordered" evidence="1">
    <location>
        <begin position="1"/>
        <end position="21"/>
    </location>
</feature>
<feature type="region of interest" description="Disordered" evidence="1">
    <location>
        <begin position="34"/>
        <end position="69"/>
    </location>
</feature>
<dbReference type="SUPFAM" id="SSF100950">
    <property type="entry name" value="NagB/RpiA/CoA transferase-like"/>
    <property type="match status" value="1"/>
</dbReference>
<organism evidence="3 4">
    <name type="scientific">Halovenus carboxidivorans</name>
    <dbReference type="NCBI Taxonomy" id="2692199"/>
    <lineage>
        <taxon>Archaea</taxon>
        <taxon>Methanobacteriati</taxon>
        <taxon>Methanobacteriota</taxon>
        <taxon>Stenosarchaea group</taxon>
        <taxon>Halobacteria</taxon>
        <taxon>Halobacteriales</taxon>
        <taxon>Haloarculaceae</taxon>
        <taxon>Halovenus</taxon>
    </lineage>
</organism>
<feature type="domain" description="LUD" evidence="2">
    <location>
        <begin position="28"/>
        <end position="163"/>
    </location>
</feature>
<sequence length="166" mass="17300">MSSEETFRESAAGTATVHETTAEEFAETLESAIEKPAVGTPLPFEGVSLDESPVETEFSPEELQSAETGVTPARVGIGEYGTVTLPSDGAGSELVSLYTPRHVAVLAASAIEPDMKAAYERLSEEFAGGADSQVLATGPSATADMGTLIEGVHGPHEVHILVLEDR</sequence>
<evidence type="ECO:0000259" key="2">
    <source>
        <dbReference type="Pfam" id="PF02589"/>
    </source>
</evidence>
<protein>
    <submittedName>
        <fullName evidence="3">Lactate utilization protein C</fullName>
    </submittedName>
</protein>
<dbReference type="OrthoDB" id="199019at2157"/>
<dbReference type="AlphaFoldDB" id="A0A6B0T8R7"/>
<dbReference type="InterPro" id="IPR024185">
    <property type="entry name" value="FTHF_cligase-like_sf"/>
</dbReference>
<dbReference type="Pfam" id="PF02589">
    <property type="entry name" value="LUD_dom"/>
    <property type="match status" value="1"/>
</dbReference>
<evidence type="ECO:0000313" key="4">
    <source>
        <dbReference type="Proteomes" id="UP000466535"/>
    </source>
</evidence>
<name>A0A6B0T8R7_9EURY</name>
<dbReference type="InterPro" id="IPR037171">
    <property type="entry name" value="NagB/RpiA_transferase-like"/>
</dbReference>